<dbReference type="Pfam" id="PF07947">
    <property type="entry name" value="YhhN"/>
    <property type="match status" value="1"/>
</dbReference>
<evidence type="ECO:0000256" key="2">
    <source>
        <dbReference type="ARBA" id="ARBA00007375"/>
    </source>
</evidence>
<keyword evidence="4 6" id="KW-1133">Transmembrane helix</keyword>
<evidence type="ECO:0000256" key="6">
    <source>
        <dbReference type="SAM" id="Phobius"/>
    </source>
</evidence>
<comment type="subcellular location">
    <subcellularLocation>
        <location evidence="1">Membrane</location>
        <topology evidence="1">Multi-pass membrane protein</topology>
    </subcellularLocation>
</comment>
<dbReference type="RefSeq" id="WP_134200305.1">
    <property type="nucleotide sequence ID" value="NZ_SOQZ01000004.1"/>
</dbReference>
<keyword evidence="5 6" id="KW-0472">Membrane</keyword>
<comment type="similarity">
    <text evidence="2">Belongs to the TMEM86 family.</text>
</comment>
<evidence type="ECO:0000313" key="7">
    <source>
        <dbReference type="EMBL" id="TDY11455.1"/>
    </source>
</evidence>
<feature type="transmembrane region" description="Helical" evidence="6">
    <location>
        <begin position="140"/>
        <end position="160"/>
    </location>
</feature>
<dbReference type="PANTHER" id="PTHR31885:SF6">
    <property type="entry name" value="GH04784P"/>
    <property type="match status" value="1"/>
</dbReference>
<comment type="caution">
    <text evidence="7">The sequence shown here is derived from an EMBL/GenBank/DDBJ whole genome shotgun (WGS) entry which is preliminary data.</text>
</comment>
<feature type="transmembrane region" description="Helical" evidence="6">
    <location>
        <begin position="116"/>
        <end position="134"/>
    </location>
</feature>
<evidence type="ECO:0000256" key="3">
    <source>
        <dbReference type="ARBA" id="ARBA00022692"/>
    </source>
</evidence>
<dbReference type="PANTHER" id="PTHR31885">
    <property type="entry name" value="GH04784P"/>
    <property type="match status" value="1"/>
</dbReference>
<reference evidence="7 8" key="1">
    <citation type="submission" date="2019-03" db="EMBL/GenBank/DDBJ databases">
        <title>Genomic Encyclopedia of Type Strains, Phase III (KMG-III): the genomes of soil and plant-associated and newly described type strains.</title>
        <authorList>
            <person name="Whitman W."/>
        </authorList>
    </citation>
    <scope>NUCLEOTIDE SEQUENCE [LARGE SCALE GENOMIC DNA]</scope>
    <source>
        <strain evidence="7 8">CGMCC 1.10957</strain>
    </source>
</reference>
<feature type="transmembrane region" description="Helical" evidence="6">
    <location>
        <begin position="201"/>
        <end position="219"/>
    </location>
</feature>
<evidence type="ECO:0000313" key="8">
    <source>
        <dbReference type="Proteomes" id="UP000294930"/>
    </source>
</evidence>
<gene>
    <name evidence="7" type="ORF">A8975_2093</name>
</gene>
<evidence type="ECO:0000256" key="1">
    <source>
        <dbReference type="ARBA" id="ARBA00004141"/>
    </source>
</evidence>
<proteinExistence type="inferred from homology"/>
<feature type="transmembrane region" description="Helical" evidence="6">
    <location>
        <begin position="172"/>
        <end position="189"/>
    </location>
</feature>
<protein>
    <submittedName>
        <fullName evidence="7">Membrane protein YhhN</fullName>
    </submittedName>
</protein>
<feature type="transmembrane region" description="Helical" evidence="6">
    <location>
        <begin position="86"/>
        <end position="104"/>
    </location>
</feature>
<evidence type="ECO:0000256" key="4">
    <source>
        <dbReference type="ARBA" id="ARBA00022989"/>
    </source>
</evidence>
<evidence type="ECO:0000256" key="5">
    <source>
        <dbReference type="ARBA" id="ARBA00023136"/>
    </source>
</evidence>
<feature type="transmembrane region" description="Helical" evidence="6">
    <location>
        <begin position="61"/>
        <end position="80"/>
    </location>
</feature>
<sequence>MLTKKEQGFSILFFIIVIAELICSSVESLNGLHYVTKPAILVSLIAYFLTSSNHLNKTLKLLTLFALLFSLLGDVLLMFVHKSEGYFMFGLIAFLLAHIMYIIVFLKHKNPNKNPYVFTLIALLYAAMLFYIMFDGLGDMLYPVTVYMLVILTMAATAFLRQGKVLPLSYTLVFLGALLFMLSDSILALNKFYKPLPLSNISIMLTYALAQYFIVLGLLKNK</sequence>
<keyword evidence="3 6" id="KW-0812">Transmembrane</keyword>
<name>A0ABY2G5R2_9FLAO</name>
<organism evidence="7 8">
    <name type="scientific">Meridianimaribacter flavus</name>
    <dbReference type="NCBI Taxonomy" id="571115"/>
    <lineage>
        <taxon>Bacteria</taxon>
        <taxon>Pseudomonadati</taxon>
        <taxon>Bacteroidota</taxon>
        <taxon>Flavobacteriia</taxon>
        <taxon>Flavobacteriales</taxon>
        <taxon>Flavobacteriaceae</taxon>
        <taxon>Meridianimaribacter</taxon>
    </lineage>
</organism>
<keyword evidence="8" id="KW-1185">Reference proteome</keyword>
<dbReference type="InterPro" id="IPR012506">
    <property type="entry name" value="TMEM86B-like"/>
</dbReference>
<dbReference type="EMBL" id="SOQZ01000004">
    <property type="protein sequence ID" value="TDY11455.1"/>
    <property type="molecule type" value="Genomic_DNA"/>
</dbReference>
<dbReference type="Proteomes" id="UP000294930">
    <property type="component" value="Unassembled WGS sequence"/>
</dbReference>
<feature type="transmembrane region" description="Helical" evidence="6">
    <location>
        <begin position="7"/>
        <end position="26"/>
    </location>
</feature>
<accession>A0ABY2G5R2</accession>